<dbReference type="InterPro" id="IPR000182">
    <property type="entry name" value="GNAT_dom"/>
</dbReference>
<proteinExistence type="predicted"/>
<dbReference type="AlphaFoldDB" id="A0A239P631"/>
<feature type="domain" description="N-acetyltransferase" evidence="1">
    <location>
        <begin position="119"/>
        <end position="256"/>
    </location>
</feature>
<dbReference type="RefSeq" id="WP_089331028.1">
    <property type="nucleotide sequence ID" value="NZ_FZOR01000068.1"/>
</dbReference>
<organism evidence="2 3">
    <name type="scientific">Actinomadura meyerae</name>
    <dbReference type="NCBI Taxonomy" id="240840"/>
    <lineage>
        <taxon>Bacteria</taxon>
        <taxon>Bacillati</taxon>
        <taxon>Actinomycetota</taxon>
        <taxon>Actinomycetes</taxon>
        <taxon>Streptosporangiales</taxon>
        <taxon>Thermomonosporaceae</taxon>
        <taxon>Actinomadura</taxon>
    </lineage>
</organism>
<dbReference type="PROSITE" id="PS51186">
    <property type="entry name" value="GNAT"/>
    <property type="match status" value="1"/>
</dbReference>
<dbReference type="SUPFAM" id="SSF55729">
    <property type="entry name" value="Acyl-CoA N-acyltransferases (Nat)"/>
    <property type="match status" value="1"/>
</dbReference>
<evidence type="ECO:0000313" key="3">
    <source>
        <dbReference type="Proteomes" id="UP000198318"/>
    </source>
</evidence>
<sequence length="256" mass="27306">MSEDLLAAYDRHLRGTGVPALGAWVEQDGPLLRVVGEHRGFVTGPRDLSGHDVDALIAAQIAFFGGRGEAVEWKARGHDLPDDLPDRLRAAGFVADPTETVVIAGIADTPTAASAPDGVVIRRAGREEIPAIVAMESQVWERDCGFIGDHLAGGLAAAPDRLAIFTAEAAGQVVAAAWVALREDGVFASLWGGSTLEEWRGRGIYRALVAVRARLAAERGYQYLQVDASDDSRPILERLGFTAITTTTPYIWSPPA</sequence>
<accession>A0A239P631</accession>
<dbReference type="Proteomes" id="UP000198318">
    <property type="component" value="Unassembled WGS sequence"/>
</dbReference>
<dbReference type="Pfam" id="PF13480">
    <property type="entry name" value="Acetyltransf_6"/>
    <property type="match status" value="1"/>
</dbReference>
<evidence type="ECO:0000259" key="1">
    <source>
        <dbReference type="PROSITE" id="PS51186"/>
    </source>
</evidence>
<reference evidence="2 3" key="1">
    <citation type="submission" date="2017-06" db="EMBL/GenBank/DDBJ databases">
        <authorList>
            <person name="Kim H.J."/>
            <person name="Triplett B.A."/>
        </authorList>
    </citation>
    <scope>NUCLEOTIDE SEQUENCE [LARGE SCALE GENOMIC DNA]</scope>
    <source>
        <strain evidence="2 3">DSM 44715</strain>
    </source>
</reference>
<evidence type="ECO:0000313" key="2">
    <source>
        <dbReference type="EMBL" id="SNT62078.1"/>
    </source>
</evidence>
<protein>
    <submittedName>
        <fullName evidence="2">Acetyltransferase (GNAT) family protein</fullName>
    </submittedName>
</protein>
<dbReference type="EMBL" id="FZOR01000068">
    <property type="protein sequence ID" value="SNT62078.1"/>
    <property type="molecule type" value="Genomic_DNA"/>
</dbReference>
<dbReference type="GO" id="GO:0016747">
    <property type="term" value="F:acyltransferase activity, transferring groups other than amino-acyl groups"/>
    <property type="evidence" value="ECO:0007669"/>
    <property type="project" value="InterPro"/>
</dbReference>
<dbReference type="OrthoDB" id="164800at2"/>
<dbReference type="CDD" id="cd04301">
    <property type="entry name" value="NAT_SF"/>
    <property type="match status" value="1"/>
</dbReference>
<dbReference type="Gene3D" id="3.40.630.30">
    <property type="match status" value="1"/>
</dbReference>
<keyword evidence="3" id="KW-1185">Reference proteome</keyword>
<keyword evidence="2" id="KW-0808">Transferase</keyword>
<gene>
    <name evidence="2" type="ORF">SAMN05443665_106828</name>
</gene>
<name>A0A239P631_9ACTN</name>
<dbReference type="InterPro" id="IPR038740">
    <property type="entry name" value="BioF2-like_GNAT_dom"/>
</dbReference>
<dbReference type="InterPro" id="IPR016181">
    <property type="entry name" value="Acyl_CoA_acyltransferase"/>
</dbReference>